<dbReference type="InterPro" id="IPR025568">
    <property type="entry name" value="DUF4334"/>
</dbReference>
<feature type="domain" description="DUF4334" evidence="2">
    <location>
        <begin position="118"/>
        <end position="172"/>
    </location>
</feature>
<dbReference type="EMBL" id="JAUSQZ010000001">
    <property type="protein sequence ID" value="MDP9828810.1"/>
    <property type="molecule type" value="Genomic_DNA"/>
</dbReference>
<dbReference type="Proteomes" id="UP001235712">
    <property type="component" value="Unassembled WGS sequence"/>
</dbReference>
<dbReference type="RefSeq" id="WP_307246372.1">
    <property type="nucleotide sequence ID" value="NZ_JAUSQZ010000001.1"/>
</dbReference>
<protein>
    <recommendedName>
        <fullName evidence="5">GXWXG protein</fullName>
    </recommendedName>
</protein>
<comment type="caution">
    <text evidence="3">The sequence shown here is derived from an EMBL/GenBank/DDBJ whole genome shotgun (WGS) entry which is preliminary data.</text>
</comment>
<dbReference type="InterPro" id="IPR025951">
    <property type="entry name" value="GXWXG_dom"/>
</dbReference>
<evidence type="ECO:0008006" key="5">
    <source>
        <dbReference type="Google" id="ProtNLM"/>
    </source>
</evidence>
<evidence type="ECO:0000259" key="2">
    <source>
        <dbReference type="Pfam" id="PF14232"/>
    </source>
</evidence>
<evidence type="ECO:0000313" key="3">
    <source>
        <dbReference type="EMBL" id="MDP9828810.1"/>
    </source>
</evidence>
<dbReference type="Pfam" id="PF14231">
    <property type="entry name" value="GXWXG"/>
    <property type="match status" value="1"/>
</dbReference>
<feature type="domain" description="GXWXG" evidence="1">
    <location>
        <begin position="18"/>
        <end position="75"/>
    </location>
</feature>
<proteinExistence type="predicted"/>
<keyword evidence="4" id="KW-1185">Reference proteome</keyword>
<dbReference type="Gene3D" id="2.40.128.580">
    <property type="entry name" value="GXWXG domain"/>
    <property type="match status" value="1"/>
</dbReference>
<dbReference type="Pfam" id="PF14232">
    <property type="entry name" value="DUF4334"/>
    <property type="match status" value="1"/>
</dbReference>
<organism evidence="3 4">
    <name type="scientific">Kineosporia succinea</name>
    <dbReference type="NCBI Taxonomy" id="84632"/>
    <lineage>
        <taxon>Bacteria</taxon>
        <taxon>Bacillati</taxon>
        <taxon>Actinomycetota</taxon>
        <taxon>Actinomycetes</taxon>
        <taxon>Kineosporiales</taxon>
        <taxon>Kineosporiaceae</taxon>
        <taxon>Kineosporia</taxon>
    </lineage>
</organism>
<evidence type="ECO:0000313" key="4">
    <source>
        <dbReference type="Proteomes" id="UP001235712"/>
    </source>
</evidence>
<gene>
    <name evidence="3" type="ORF">J2S57_004559</name>
</gene>
<name>A0ABT9P9H0_9ACTN</name>
<reference evidence="3 4" key="1">
    <citation type="submission" date="2023-07" db="EMBL/GenBank/DDBJ databases">
        <title>Sequencing the genomes of 1000 actinobacteria strains.</title>
        <authorList>
            <person name="Klenk H.-P."/>
        </authorList>
    </citation>
    <scope>NUCLEOTIDE SEQUENCE [LARGE SCALE GENOMIC DNA]</scope>
    <source>
        <strain evidence="3 4">DSM 44388</strain>
    </source>
</reference>
<accession>A0ABT9P9H0</accession>
<sequence>MTLQELEPATTVERALAYFDTLQPVTVEQMIGSWRGNGLVTGHPFDGQLEGLGWWGKQFVNPEEVHPLVMDGPHGPFSLNPSLVPLELDLRYPTLFRRTGVQRVMRRALPLLRTKRPAARLRMAEYRGVVSATMVYDTKPVNDHFRRVDARTVLGAMDQRNAVVPYLFVLRREDINGG</sequence>
<evidence type="ECO:0000259" key="1">
    <source>
        <dbReference type="Pfam" id="PF14231"/>
    </source>
</evidence>